<dbReference type="Gene3D" id="3.30.800.10">
    <property type="entry name" value="Phosphatidylinositol Phosphate Kinase II Beta"/>
    <property type="match status" value="1"/>
</dbReference>
<dbReference type="InterPro" id="IPR002498">
    <property type="entry name" value="PInositol-4-P-4/5-kinase_core"/>
</dbReference>
<evidence type="ECO:0000313" key="6">
    <source>
        <dbReference type="Proteomes" id="UP000639772"/>
    </source>
</evidence>
<proteinExistence type="predicted"/>
<dbReference type="FunFam" id="3.30.810.10:FF:000001">
    <property type="entry name" value="1-phosphatidylinositol 3-phosphate 5-kinase FAB1"/>
    <property type="match status" value="1"/>
</dbReference>
<evidence type="ECO:0000256" key="2">
    <source>
        <dbReference type="ARBA" id="ARBA00022840"/>
    </source>
</evidence>
<dbReference type="Proteomes" id="UP000639772">
    <property type="component" value="Chromosome 3"/>
</dbReference>
<keyword evidence="2 3" id="KW-0067">ATP-binding</keyword>
<dbReference type="Gene3D" id="3.30.810.10">
    <property type="entry name" value="2-Layer Sandwich"/>
    <property type="match status" value="1"/>
</dbReference>
<reference evidence="5 6" key="1">
    <citation type="journal article" date="2020" name="Nat. Food">
        <title>A phased Vanilla planifolia genome enables genetic improvement of flavour and production.</title>
        <authorList>
            <person name="Hasing T."/>
            <person name="Tang H."/>
            <person name="Brym M."/>
            <person name="Khazi F."/>
            <person name="Huang T."/>
            <person name="Chambers A.H."/>
        </authorList>
    </citation>
    <scope>NUCLEOTIDE SEQUENCE [LARGE SCALE GENOMIC DNA]</scope>
    <source>
        <tissue evidence="5">Leaf</tissue>
    </source>
</reference>
<keyword evidence="3" id="KW-0808">Transferase</keyword>
<dbReference type="GO" id="GO:0005524">
    <property type="term" value="F:ATP binding"/>
    <property type="evidence" value="ECO:0007669"/>
    <property type="project" value="UniProtKB-UniRule"/>
</dbReference>
<keyword evidence="1 3" id="KW-0547">Nucleotide-binding</keyword>
<name>A0A835RIP7_VANPL</name>
<dbReference type="GO" id="GO:0046854">
    <property type="term" value="P:phosphatidylinositol phosphate biosynthetic process"/>
    <property type="evidence" value="ECO:0007669"/>
    <property type="project" value="TreeGrafter"/>
</dbReference>
<evidence type="ECO:0000259" key="4">
    <source>
        <dbReference type="PROSITE" id="PS51455"/>
    </source>
</evidence>
<feature type="domain" description="PIPK" evidence="4">
    <location>
        <begin position="1"/>
        <end position="273"/>
    </location>
</feature>
<dbReference type="CDD" id="cd17300">
    <property type="entry name" value="PIPKc_PIKfyve"/>
    <property type="match status" value="1"/>
</dbReference>
<comment type="caution">
    <text evidence="5">The sequence shown here is derived from an EMBL/GenBank/DDBJ whole genome shotgun (WGS) entry which is preliminary data.</text>
</comment>
<evidence type="ECO:0000313" key="5">
    <source>
        <dbReference type="EMBL" id="KAG0489736.1"/>
    </source>
</evidence>
<dbReference type="GO" id="GO:0010008">
    <property type="term" value="C:endosome membrane"/>
    <property type="evidence" value="ECO:0007669"/>
    <property type="project" value="TreeGrafter"/>
</dbReference>
<dbReference type="GO" id="GO:0000285">
    <property type="term" value="F:1-phosphatidylinositol-3-phosphate 5-kinase activity"/>
    <property type="evidence" value="ECO:0007669"/>
    <property type="project" value="InterPro"/>
</dbReference>
<protein>
    <recommendedName>
        <fullName evidence="4">PIPK domain-containing protein</fullName>
    </recommendedName>
</protein>
<dbReference type="SMART" id="SM00330">
    <property type="entry name" value="PIPKc"/>
    <property type="match status" value="1"/>
</dbReference>
<sequence>MKQLHPEVNVGTEKVAGKSKYSVICIYAKDFYSLRKKCCPSELSYISSLSRCKKWDARGGKSKVFFAKTMDDRFIIKQMKKTEFDSFLKFGPEYFKYLLLSLNSGSQTCLAKILGVYQVRQFKNGKEVNTDVMVMENLLFGRNASRKYDLKGAVYSRYISDANDLDQVLLDENFVEDMRWSPVFVDGRTKHILQRAIWNDTAFLTTNNVVDYSLFVGLDKEHHELVFGIIDYVRQYTWDKQLETWNIEEKAITFVLRELCLTDVVLHLIPLQAMHSSAISIEGERLILDQVDIWHSRGFL</sequence>
<dbReference type="InterPro" id="IPR027484">
    <property type="entry name" value="PInositol-4-P-5-kinase_N"/>
</dbReference>
<dbReference type="PROSITE" id="PS51455">
    <property type="entry name" value="PIPK"/>
    <property type="match status" value="1"/>
</dbReference>
<dbReference type="SUPFAM" id="SSF56104">
    <property type="entry name" value="SAICAR synthase-like"/>
    <property type="match status" value="1"/>
</dbReference>
<gene>
    <name evidence="5" type="ORF">HPP92_006599</name>
</gene>
<dbReference type="OrthoDB" id="158357at2759"/>
<accession>A0A835RIP7</accession>
<dbReference type="Pfam" id="PF01504">
    <property type="entry name" value="PIP5K"/>
    <property type="match status" value="1"/>
</dbReference>
<dbReference type="FunFam" id="3.30.800.10:FF:000007">
    <property type="entry name" value="Putative 1-phosphatidylinositol-4-phosphate 5-kinase/ zinc ion binding family"/>
    <property type="match status" value="1"/>
</dbReference>
<keyword evidence="3" id="KW-0418">Kinase</keyword>
<evidence type="ECO:0000256" key="1">
    <source>
        <dbReference type="ARBA" id="ARBA00022741"/>
    </source>
</evidence>
<organism evidence="5 6">
    <name type="scientific">Vanilla planifolia</name>
    <name type="common">Vanilla</name>
    <dbReference type="NCBI Taxonomy" id="51239"/>
    <lineage>
        <taxon>Eukaryota</taxon>
        <taxon>Viridiplantae</taxon>
        <taxon>Streptophyta</taxon>
        <taxon>Embryophyta</taxon>
        <taxon>Tracheophyta</taxon>
        <taxon>Spermatophyta</taxon>
        <taxon>Magnoliopsida</taxon>
        <taxon>Liliopsida</taxon>
        <taxon>Asparagales</taxon>
        <taxon>Orchidaceae</taxon>
        <taxon>Vanilloideae</taxon>
        <taxon>Vanilleae</taxon>
        <taxon>Vanilla</taxon>
    </lineage>
</organism>
<dbReference type="InterPro" id="IPR027483">
    <property type="entry name" value="PInositol-4-P-4/5-kinase_C_sf"/>
</dbReference>
<dbReference type="PANTHER" id="PTHR45748">
    <property type="entry name" value="1-PHOSPHATIDYLINOSITOL 3-PHOSPHATE 5-KINASE-RELATED"/>
    <property type="match status" value="1"/>
</dbReference>
<dbReference type="PANTHER" id="PTHR45748:SF4">
    <property type="entry name" value="1-PHOSPHATIDYLINOSITOL-3-PHOSPHATE 5-KINASE FAB1D-RELATED"/>
    <property type="match status" value="1"/>
</dbReference>
<evidence type="ECO:0000256" key="3">
    <source>
        <dbReference type="PROSITE-ProRule" id="PRU00781"/>
    </source>
</evidence>
<dbReference type="AlphaFoldDB" id="A0A835RIP7"/>
<dbReference type="EMBL" id="JADCNM010000003">
    <property type="protein sequence ID" value="KAG0489736.1"/>
    <property type="molecule type" value="Genomic_DNA"/>
</dbReference>
<dbReference type="InterPro" id="IPR044769">
    <property type="entry name" value="PIKfyve_PIPKc"/>
</dbReference>